<dbReference type="Gene3D" id="1.10.510.40">
    <property type="match status" value="1"/>
</dbReference>
<dbReference type="InterPro" id="IPR007310">
    <property type="entry name" value="Aerobactin_biosyn_IucA/IucC_N"/>
</dbReference>
<name>A0A235CF07_9GAMM</name>
<evidence type="ECO:0000313" key="4">
    <source>
        <dbReference type="Proteomes" id="UP000243640"/>
    </source>
</evidence>
<evidence type="ECO:0000313" key="3">
    <source>
        <dbReference type="EMBL" id="OYD23142.1"/>
    </source>
</evidence>
<protein>
    <recommendedName>
        <fullName evidence="2">Aerobactin siderophore biosynthesis IucA/IucC N-terminal domain-containing protein</fullName>
    </recommendedName>
</protein>
<sequence>MPNILFSPSYGGGGSPQAMIPTLIYADRYRNEGTCSYSRYADHTQARDQYRPDAGHTGFALPVFELPREQMQLYVANPSPALLQQYLSENRVRFCLHPQVLQERSADPYVSHTLAAGTRCRDLAVVPSSSSRTLYVQQHGPAHALKVHFPFQVSRYERKMRDEVIEQAVNVSRELEQGIEQMDGQFAFLREVLGVVHRSLGNEQGWGENWGYLVREMTPFPEGTGNGSLLPGFALYGNDFFHPDMPPLLFELIGTRDPLSFVLEQIMFPVIRHWVQAFRQFGYLLEPHGQNVLLEINQDGNIARIVHRDLSVGIDMRRRRDLGLVDGRLNAYNRMESNEFHSITYDKFMGSHFFDRIVALCTGRYPSLARADFTGPCREEFARCFPEHEHYLPPTVWYFSELRDSFNKPLYQDTGARPEWRPGRCS</sequence>
<comment type="caution">
    <text evidence="3">The sequence shown here is derived from an EMBL/GenBank/DDBJ whole genome shotgun (WGS) entry which is preliminary data.</text>
</comment>
<dbReference type="PANTHER" id="PTHR34384">
    <property type="entry name" value="L-2,3-DIAMINOPROPANOATE--CITRATE LIGASE"/>
    <property type="match status" value="1"/>
</dbReference>
<accession>A0A235CF07</accession>
<evidence type="ECO:0000259" key="2">
    <source>
        <dbReference type="Pfam" id="PF04183"/>
    </source>
</evidence>
<dbReference type="OrthoDB" id="495728at2"/>
<dbReference type="Proteomes" id="UP000243640">
    <property type="component" value="Unassembled WGS sequence"/>
</dbReference>
<organism evidence="3 4">
    <name type="scientific">Oceanimonas baumannii</name>
    <dbReference type="NCBI Taxonomy" id="129578"/>
    <lineage>
        <taxon>Bacteria</taxon>
        <taxon>Pseudomonadati</taxon>
        <taxon>Pseudomonadota</taxon>
        <taxon>Gammaproteobacteria</taxon>
        <taxon>Aeromonadales</taxon>
        <taxon>Aeromonadaceae</taxon>
        <taxon>Oceanimonas</taxon>
    </lineage>
</organism>
<dbReference type="PANTHER" id="PTHR34384:SF5">
    <property type="entry name" value="L-2,3-DIAMINOPROPANOATE--CITRATE LIGASE"/>
    <property type="match status" value="1"/>
</dbReference>
<dbReference type="InterPro" id="IPR037455">
    <property type="entry name" value="LucA/IucC-like"/>
</dbReference>
<gene>
    <name evidence="3" type="ORF">B6S09_13890</name>
</gene>
<dbReference type="AlphaFoldDB" id="A0A235CF07"/>
<reference evidence="3 4" key="1">
    <citation type="submission" date="2017-08" db="EMBL/GenBank/DDBJ databases">
        <title>Draft Genome Sequence of the Marine Bacterium Oceanimonas baumannii ATCC 700832.</title>
        <authorList>
            <person name="Mcclelland W.D."/>
            <person name="Brennan M.A."/>
            <person name="Trachtenberg A.M."/>
            <person name="Maclea K.S."/>
        </authorList>
    </citation>
    <scope>NUCLEOTIDE SEQUENCE [LARGE SCALE GENOMIC DNA]</scope>
    <source>
        <strain evidence="3 4">ATCC 700832</strain>
    </source>
</reference>
<feature type="domain" description="Aerobactin siderophore biosynthesis IucA/IucC N-terminal" evidence="2">
    <location>
        <begin position="49"/>
        <end position="218"/>
    </location>
</feature>
<dbReference type="Pfam" id="PF04183">
    <property type="entry name" value="IucA_IucC"/>
    <property type="match status" value="1"/>
</dbReference>
<dbReference type="EMBL" id="NQJF01000011">
    <property type="protein sequence ID" value="OYD23142.1"/>
    <property type="molecule type" value="Genomic_DNA"/>
</dbReference>
<evidence type="ECO:0000256" key="1">
    <source>
        <dbReference type="ARBA" id="ARBA00007832"/>
    </source>
</evidence>
<dbReference type="GO" id="GO:0019290">
    <property type="term" value="P:siderophore biosynthetic process"/>
    <property type="evidence" value="ECO:0007669"/>
    <property type="project" value="InterPro"/>
</dbReference>
<proteinExistence type="inferred from homology"/>
<comment type="similarity">
    <text evidence="1">Belongs to the IucA/IucC family.</text>
</comment>